<proteinExistence type="predicted"/>
<name>H6RHH5_9BACT</name>
<accession>H6RHH5</accession>
<protein>
    <recommendedName>
        <fullName evidence="2">Lipoprotein</fullName>
    </recommendedName>
</protein>
<sequence length="158" mass="17755">MFISCGIYSFTGSSIPPGVETFQVDYFENTAGGKPGSTIEPGLDRDFTIALQDLIVNQTSLNLVNEGGDIIYSGEIVEYSVTPMAATAEIKAAQNRLTMAVMVSYENVRNEEDNIEKRFSFYYDFPGNLQVYDIRDSALEEIFERITQDIFNETLAKW</sequence>
<evidence type="ECO:0000313" key="1">
    <source>
        <dbReference type="EMBL" id="CCG00486.1"/>
    </source>
</evidence>
<evidence type="ECO:0008006" key="2">
    <source>
        <dbReference type="Google" id="ProtNLM"/>
    </source>
</evidence>
<dbReference type="AlphaFoldDB" id="H6RHH5"/>
<dbReference type="GO" id="GO:0019867">
    <property type="term" value="C:outer membrane"/>
    <property type="evidence" value="ECO:0007669"/>
    <property type="project" value="InterPro"/>
</dbReference>
<dbReference type="GO" id="GO:0043165">
    <property type="term" value="P:Gram-negative-bacterium-type cell outer membrane assembly"/>
    <property type="evidence" value="ECO:0007669"/>
    <property type="project" value="InterPro"/>
</dbReference>
<dbReference type="InterPro" id="IPR007485">
    <property type="entry name" value="LPS_assembly_LptE"/>
</dbReference>
<dbReference type="EMBL" id="FO117609">
    <property type="protein sequence ID" value="CCG00486.1"/>
    <property type="molecule type" value="Genomic_DNA"/>
</dbReference>
<reference evidence="1" key="1">
    <citation type="journal article" date="2012" name="Environ. Microbiol.">
        <title>Genomic content of uncultured Bacteroidetes from contrasting oceanic provinces in the North Atlantic Ocean.</title>
        <authorList>
            <person name="Gomez-Pereira P.R."/>
            <person name="Schuler M."/>
            <person name="Fuchs B.M."/>
            <person name="Bennke C."/>
            <person name="Teeling H."/>
            <person name="Waldmann J."/>
            <person name="Richter M."/>
            <person name="Barbe V."/>
            <person name="Bataille E."/>
            <person name="Glockner F.O."/>
            <person name="Amann R."/>
        </authorList>
    </citation>
    <scope>NUCLEOTIDE SEQUENCE</scope>
</reference>
<organism evidence="1">
    <name type="scientific">uncultured Flavobacteriia bacterium</name>
    <dbReference type="NCBI Taxonomy" id="212695"/>
    <lineage>
        <taxon>Bacteria</taxon>
        <taxon>Pseudomonadati</taxon>
        <taxon>Bacteroidota</taxon>
        <taxon>Flavobacteriia</taxon>
        <taxon>environmental samples</taxon>
    </lineage>
</organism>
<gene>
    <name evidence="1" type="ORF">VIS_S18DDB100013</name>
</gene>
<dbReference type="Pfam" id="PF04390">
    <property type="entry name" value="LptE"/>
    <property type="match status" value="1"/>
</dbReference>
<reference evidence="1" key="2">
    <citation type="submission" date="2012-02" db="EMBL/GenBank/DDBJ databases">
        <authorList>
            <person name="Genoscope - CEA"/>
        </authorList>
    </citation>
    <scope>NUCLEOTIDE SEQUENCE</scope>
</reference>